<evidence type="ECO:0000313" key="4">
    <source>
        <dbReference type="Proteomes" id="UP000800094"/>
    </source>
</evidence>
<feature type="domain" description="AAA+ ATPase" evidence="2">
    <location>
        <begin position="500"/>
        <end position="625"/>
    </location>
</feature>
<proteinExistence type="predicted"/>
<dbReference type="OrthoDB" id="10042665at2759"/>
<dbReference type="InterPro" id="IPR003959">
    <property type="entry name" value="ATPase_AAA_core"/>
</dbReference>
<sequence>MDVTNESRDFDVKSISSSSSEANGSSLNKMTDLPLVGKDTKDELPSLGMTSDIKNLWEGKRKCMCCVNWVEEYPEDVRPNPEETEAVQKFALIVRNRKYHGSNSKAMVVSSIVVQSPLLKPLLEEVFEGYDGITATLKKVTFTTPFEPFFYRWSRFKKAVEEVEDEMTRVHAKLLYDVLEKELDETITTYHDLLSHGVITYKYLWTLFKPGDLLLCQMKDEEMIMKLQRTEVEPNGLSLYSKYVDWDGYSFGYGSYNFSIGEFEGTKAITDLDAYPIQFNSEAAAIESRLAARGRKFEKLQGYHYKMYRGFAELVPASFGRRNVPIRNRKLESRIIVDAEMYNRFNSGGLLPLEPLGSTSFAPKVPAEVEPTHVPGAAPPYGASPPPLPPMQTCTGMYMNPPLPPMPMPPVPGVLRQPMEPKVLSDDLYPLCAPVIKGYSLKTKNWAKFKVDSVQDIIWDDRAFDNLVLPPGYKELILSFTQNQTNAEGLLDDVIEGKGQGIVMLLNGEPGVGKTLTAESVAEHMQVPLYSMSAAQLGVDSAEVEHSLGDILEMTTKWRAILLLDETEVFLEQRTIDGLERNKLVSIFLRMLEYYRGVLFLTTNRVSVLDKALESRIHLKISYPELDEQARLCVWHNLIDFLPPSSVGLDEADVQLLAQKKMNGREIKNAIKAAQLLANGQCTALNLEHIETVLRITQIGGVFGAQV</sequence>
<keyword evidence="4" id="KW-1185">Reference proteome</keyword>
<gene>
    <name evidence="3" type="ORF">BU26DRAFT_247179</name>
</gene>
<dbReference type="InterPro" id="IPR054289">
    <property type="entry name" value="DUF7025"/>
</dbReference>
<name>A0A6A6IQ90_9PLEO</name>
<dbReference type="InterPro" id="IPR027417">
    <property type="entry name" value="P-loop_NTPase"/>
</dbReference>
<dbReference type="RefSeq" id="XP_033686936.1">
    <property type="nucleotide sequence ID" value="XM_033821096.1"/>
</dbReference>
<evidence type="ECO:0000313" key="3">
    <source>
        <dbReference type="EMBL" id="KAF2251932.1"/>
    </source>
</evidence>
<dbReference type="Pfam" id="PF22942">
    <property type="entry name" value="DUF7025"/>
    <property type="match status" value="1"/>
</dbReference>
<dbReference type="PANTHER" id="PTHR46411">
    <property type="entry name" value="FAMILY ATPASE, PUTATIVE-RELATED"/>
    <property type="match status" value="1"/>
</dbReference>
<evidence type="ECO:0000259" key="2">
    <source>
        <dbReference type="SMART" id="SM00382"/>
    </source>
</evidence>
<dbReference type="Proteomes" id="UP000800094">
    <property type="component" value="Unassembled WGS sequence"/>
</dbReference>
<dbReference type="PANTHER" id="PTHR46411:SF3">
    <property type="entry name" value="AAA+ ATPASE DOMAIN-CONTAINING PROTEIN"/>
    <property type="match status" value="1"/>
</dbReference>
<dbReference type="SMART" id="SM00382">
    <property type="entry name" value="AAA"/>
    <property type="match status" value="1"/>
</dbReference>
<protein>
    <submittedName>
        <fullName evidence="3">P-loop containing nucleoside triphosphate hydrolase protein</fullName>
    </submittedName>
</protein>
<feature type="region of interest" description="Disordered" evidence="1">
    <location>
        <begin position="1"/>
        <end position="34"/>
    </location>
</feature>
<dbReference type="EMBL" id="ML987192">
    <property type="protein sequence ID" value="KAF2251932.1"/>
    <property type="molecule type" value="Genomic_DNA"/>
</dbReference>
<dbReference type="SUPFAM" id="SSF52540">
    <property type="entry name" value="P-loop containing nucleoside triphosphate hydrolases"/>
    <property type="match status" value="1"/>
</dbReference>
<dbReference type="GO" id="GO:0005524">
    <property type="term" value="F:ATP binding"/>
    <property type="evidence" value="ECO:0007669"/>
    <property type="project" value="InterPro"/>
</dbReference>
<dbReference type="Pfam" id="PF00004">
    <property type="entry name" value="AAA"/>
    <property type="match status" value="1"/>
</dbReference>
<reference evidence="3" key="1">
    <citation type="journal article" date="2020" name="Stud. Mycol.">
        <title>101 Dothideomycetes genomes: a test case for predicting lifestyles and emergence of pathogens.</title>
        <authorList>
            <person name="Haridas S."/>
            <person name="Albert R."/>
            <person name="Binder M."/>
            <person name="Bloem J."/>
            <person name="Labutti K."/>
            <person name="Salamov A."/>
            <person name="Andreopoulos B."/>
            <person name="Baker S."/>
            <person name="Barry K."/>
            <person name="Bills G."/>
            <person name="Bluhm B."/>
            <person name="Cannon C."/>
            <person name="Castanera R."/>
            <person name="Culley D."/>
            <person name="Daum C."/>
            <person name="Ezra D."/>
            <person name="Gonzalez J."/>
            <person name="Henrissat B."/>
            <person name="Kuo A."/>
            <person name="Liang C."/>
            <person name="Lipzen A."/>
            <person name="Lutzoni F."/>
            <person name="Magnuson J."/>
            <person name="Mondo S."/>
            <person name="Nolan M."/>
            <person name="Ohm R."/>
            <person name="Pangilinan J."/>
            <person name="Park H.-J."/>
            <person name="Ramirez L."/>
            <person name="Alfaro M."/>
            <person name="Sun H."/>
            <person name="Tritt A."/>
            <person name="Yoshinaga Y."/>
            <person name="Zwiers L.-H."/>
            <person name="Turgeon B."/>
            <person name="Goodwin S."/>
            <person name="Spatafora J."/>
            <person name="Crous P."/>
            <person name="Grigoriev I."/>
        </authorList>
    </citation>
    <scope>NUCLEOTIDE SEQUENCE</scope>
    <source>
        <strain evidence="3">CBS 122368</strain>
    </source>
</reference>
<evidence type="ECO:0000256" key="1">
    <source>
        <dbReference type="SAM" id="MobiDB-lite"/>
    </source>
</evidence>
<dbReference type="InterPro" id="IPR003593">
    <property type="entry name" value="AAA+_ATPase"/>
</dbReference>
<dbReference type="Gene3D" id="3.40.50.300">
    <property type="entry name" value="P-loop containing nucleotide triphosphate hydrolases"/>
    <property type="match status" value="1"/>
</dbReference>
<feature type="compositionally biased region" description="Basic and acidic residues" evidence="1">
    <location>
        <begin position="1"/>
        <end position="12"/>
    </location>
</feature>
<dbReference type="AlphaFoldDB" id="A0A6A6IQ90"/>
<feature type="compositionally biased region" description="Low complexity" evidence="1">
    <location>
        <begin position="14"/>
        <end position="26"/>
    </location>
</feature>
<keyword evidence="3" id="KW-0378">Hydrolase</keyword>
<dbReference type="GO" id="GO:0016887">
    <property type="term" value="F:ATP hydrolysis activity"/>
    <property type="evidence" value="ECO:0007669"/>
    <property type="project" value="InterPro"/>
</dbReference>
<dbReference type="GeneID" id="54574426"/>
<organism evidence="3 4">
    <name type="scientific">Trematosphaeria pertusa</name>
    <dbReference type="NCBI Taxonomy" id="390896"/>
    <lineage>
        <taxon>Eukaryota</taxon>
        <taxon>Fungi</taxon>
        <taxon>Dikarya</taxon>
        <taxon>Ascomycota</taxon>
        <taxon>Pezizomycotina</taxon>
        <taxon>Dothideomycetes</taxon>
        <taxon>Pleosporomycetidae</taxon>
        <taxon>Pleosporales</taxon>
        <taxon>Massarineae</taxon>
        <taxon>Trematosphaeriaceae</taxon>
        <taxon>Trematosphaeria</taxon>
    </lineage>
</organism>
<accession>A0A6A6IQ90</accession>